<evidence type="ECO:0000313" key="4">
    <source>
        <dbReference type="Proteomes" id="UP001501637"/>
    </source>
</evidence>
<feature type="region of interest" description="Disordered" evidence="1">
    <location>
        <begin position="1"/>
        <end position="21"/>
    </location>
</feature>
<evidence type="ECO:0000313" key="3">
    <source>
        <dbReference type="EMBL" id="GAA3127387.1"/>
    </source>
</evidence>
<sequence>MYVSEGYQQDIEEPPHDDESARSVLARQLRYLREKSGKSLAQLAEDTTYNRSYLHRLETGERLSQLPVMQKLDEVYETGGLLVRLWRLARQEAFKDRYKLFMQYEAKASIMHKYMCAVPGLLQTEDYARIVLSGPTLNDDEELEENVSARIGRQDLLRRDPPPHLRVILDESALRRPTEDRKIWRGQLTHMIESQESPHIVIQVLPFASGVHDLMGGSLSLLWSPDGNSVAYLEGNKSGELVEDAGEVAGFRLSYDRLRDLALSPPHSVRFIEQVMEDSTS</sequence>
<dbReference type="Pfam" id="PF19054">
    <property type="entry name" value="DUF5753"/>
    <property type="match status" value="1"/>
</dbReference>
<dbReference type="SMART" id="SM00530">
    <property type="entry name" value="HTH_XRE"/>
    <property type="match status" value="1"/>
</dbReference>
<dbReference type="CDD" id="cd00093">
    <property type="entry name" value="HTH_XRE"/>
    <property type="match status" value="1"/>
</dbReference>
<keyword evidence="4" id="KW-1185">Reference proteome</keyword>
<dbReference type="Proteomes" id="UP001501637">
    <property type="component" value="Unassembled WGS sequence"/>
</dbReference>
<evidence type="ECO:0000259" key="2">
    <source>
        <dbReference type="PROSITE" id="PS50943"/>
    </source>
</evidence>
<dbReference type="PROSITE" id="PS50943">
    <property type="entry name" value="HTH_CROC1"/>
    <property type="match status" value="1"/>
</dbReference>
<organism evidence="3 4">
    <name type="scientific">Streptomyces rectiviolaceus</name>
    <dbReference type="NCBI Taxonomy" id="332591"/>
    <lineage>
        <taxon>Bacteria</taxon>
        <taxon>Bacillati</taxon>
        <taxon>Actinomycetota</taxon>
        <taxon>Actinomycetes</taxon>
        <taxon>Kitasatosporales</taxon>
        <taxon>Streptomycetaceae</taxon>
        <taxon>Streptomyces</taxon>
    </lineage>
</organism>
<dbReference type="Gene3D" id="1.10.260.40">
    <property type="entry name" value="lambda repressor-like DNA-binding domains"/>
    <property type="match status" value="1"/>
</dbReference>
<name>A0ABP6MVM3_9ACTN</name>
<comment type="caution">
    <text evidence="3">The sequence shown here is derived from an EMBL/GenBank/DDBJ whole genome shotgun (WGS) entry which is preliminary data.</text>
</comment>
<gene>
    <name evidence="3" type="ORF">GCM10010449_55960</name>
</gene>
<dbReference type="InterPro" id="IPR010982">
    <property type="entry name" value="Lambda_DNA-bd_dom_sf"/>
</dbReference>
<dbReference type="SUPFAM" id="SSF47413">
    <property type="entry name" value="lambda repressor-like DNA-binding domains"/>
    <property type="match status" value="1"/>
</dbReference>
<proteinExistence type="predicted"/>
<evidence type="ECO:0000256" key="1">
    <source>
        <dbReference type="SAM" id="MobiDB-lite"/>
    </source>
</evidence>
<dbReference type="InterPro" id="IPR043917">
    <property type="entry name" value="DUF5753"/>
</dbReference>
<dbReference type="Pfam" id="PF13560">
    <property type="entry name" value="HTH_31"/>
    <property type="match status" value="1"/>
</dbReference>
<accession>A0ABP6MVM3</accession>
<reference evidence="4" key="1">
    <citation type="journal article" date="2019" name="Int. J. Syst. Evol. Microbiol.">
        <title>The Global Catalogue of Microorganisms (GCM) 10K type strain sequencing project: providing services to taxonomists for standard genome sequencing and annotation.</title>
        <authorList>
            <consortium name="The Broad Institute Genomics Platform"/>
            <consortium name="The Broad Institute Genome Sequencing Center for Infectious Disease"/>
            <person name="Wu L."/>
            <person name="Ma J."/>
        </authorList>
    </citation>
    <scope>NUCLEOTIDE SEQUENCE [LARGE SCALE GENOMIC DNA]</scope>
    <source>
        <strain evidence="4">JCM 9092</strain>
    </source>
</reference>
<dbReference type="RefSeq" id="WP_344525274.1">
    <property type="nucleotide sequence ID" value="NZ_BAAAUG010000112.1"/>
</dbReference>
<feature type="domain" description="HTH cro/C1-type" evidence="2">
    <location>
        <begin position="29"/>
        <end position="82"/>
    </location>
</feature>
<protein>
    <submittedName>
        <fullName evidence="3">Helix-turn-helix transcriptional regulator</fullName>
    </submittedName>
</protein>
<dbReference type="InterPro" id="IPR001387">
    <property type="entry name" value="Cro/C1-type_HTH"/>
</dbReference>
<dbReference type="EMBL" id="BAAAUG010000112">
    <property type="protein sequence ID" value="GAA3127387.1"/>
    <property type="molecule type" value="Genomic_DNA"/>
</dbReference>